<protein>
    <submittedName>
        <fullName evidence="1">Uncharacterized protein</fullName>
    </submittedName>
</protein>
<dbReference type="Proteomes" id="UP000057820">
    <property type="component" value="Plasmid 2"/>
</dbReference>
<organism evidence="1 2">
    <name type="scientific">Nocardia farcinica</name>
    <dbReference type="NCBI Taxonomy" id="37329"/>
    <lineage>
        <taxon>Bacteria</taxon>
        <taxon>Bacillati</taxon>
        <taxon>Actinomycetota</taxon>
        <taxon>Actinomycetes</taxon>
        <taxon>Mycobacteriales</taxon>
        <taxon>Nocardiaceae</taxon>
        <taxon>Nocardia</taxon>
    </lineage>
</organism>
<reference evidence="2" key="1">
    <citation type="submission" date="2015-03" db="EMBL/GenBank/DDBJ databases">
        <authorList>
            <consortium name="Pathogen Informatics"/>
        </authorList>
    </citation>
    <scope>NUCLEOTIDE SEQUENCE [LARGE SCALE GENOMIC DNA]</scope>
    <source>
        <strain evidence="2">NCTC11134</strain>
        <plasmid evidence="2">2</plasmid>
    </source>
</reference>
<accession>A0A0H5PGW4</accession>
<gene>
    <name evidence="1" type="ORF">ERS450000_04597</name>
</gene>
<dbReference type="AlphaFoldDB" id="A0A0H5PGW4"/>
<evidence type="ECO:0000313" key="2">
    <source>
        <dbReference type="Proteomes" id="UP000057820"/>
    </source>
</evidence>
<dbReference type="EMBL" id="LN868939">
    <property type="protein sequence ID" value="CRY81776.1"/>
    <property type="molecule type" value="Genomic_DNA"/>
</dbReference>
<sequence>MKLRSLLHRRQAARVPLLPVIEPEDGRPVRATGRSDLRRPDLADEERLERLLTPTELEMVLEHRV</sequence>
<geneLocation type="plasmid" evidence="1">
    <name>2</name>
</geneLocation>
<dbReference type="KEGG" id="nfr:ERS450000_04597"/>
<keyword evidence="1" id="KW-0614">Plasmid</keyword>
<dbReference type="RefSeq" id="WP_060594134.1">
    <property type="nucleotide sequence ID" value="NZ_CAACYE020000001.1"/>
</dbReference>
<name>A0A0H5PGW4_NOCFR</name>
<evidence type="ECO:0000313" key="1">
    <source>
        <dbReference type="EMBL" id="CRY81776.1"/>
    </source>
</evidence>
<proteinExistence type="predicted"/>